<dbReference type="PANTHER" id="PTHR37984:SF5">
    <property type="entry name" value="PROTEIN NYNRIN-LIKE"/>
    <property type="match status" value="1"/>
</dbReference>
<dbReference type="InterPro" id="IPR001969">
    <property type="entry name" value="Aspartic_peptidase_AS"/>
</dbReference>
<organism evidence="8 9">
    <name type="scientific">Rotaria socialis</name>
    <dbReference type="NCBI Taxonomy" id="392032"/>
    <lineage>
        <taxon>Eukaryota</taxon>
        <taxon>Metazoa</taxon>
        <taxon>Spiralia</taxon>
        <taxon>Gnathifera</taxon>
        <taxon>Rotifera</taxon>
        <taxon>Eurotatoria</taxon>
        <taxon>Bdelloidea</taxon>
        <taxon>Philodinida</taxon>
        <taxon>Philodinidae</taxon>
        <taxon>Rotaria</taxon>
    </lineage>
</organism>
<dbReference type="GO" id="GO:0008270">
    <property type="term" value="F:zinc ion binding"/>
    <property type="evidence" value="ECO:0007669"/>
    <property type="project" value="UniProtKB-KW"/>
</dbReference>
<evidence type="ECO:0000256" key="1">
    <source>
        <dbReference type="ARBA" id="ARBA00022842"/>
    </source>
</evidence>
<dbReference type="PROSITE" id="PS00141">
    <property type="entry name" value="ASP_PROTEASE"/>
    <property type="match status" value="1"/>
</dbReference>
<dbReference type="GO" id="GO:0003676">
    <property type="term" value="F:nucleic acid binding"/>
    <property type="evidence" value="ECO:0007669"/>
    <property type="project" value="InterPro"/>
</dbReference>
<evidence type="ECO:0000313" key="7">
    <source>
        <dbReference type="EMBL" id="CAF3529357.1"/>
    </source>
</evidence>
<reference evidence="8" key="1">
    <citation type="submission" date="2021-02" db="EMBL/GenBank/DDBJ databases">
        <authorList>
            <person name="Nowell W R."/>
        </authorList>
    </citation>
    <scope>NUCLEOTIDE SEQUENCE</scope>
</reference>
<protein>
    <submittedName>
        <fullName evidence="8">Uncharacterized protein</fullName>
    </submittedName>
</protein>
<dbReference type="InterPro" id="IPR000477">
    <property type="entry name" value="RT_dom"/>
</dbReference>
<dbReference type="InterPro" id="IPR043128">
    <property type="entry name" value="Rev_trsase/Diguanyl_cyclase"/>
</dbReference>
<dbReference type="InterPro" id="IPR041577">
    <property type="entry name" value="RT_RNaseH_2"/>
</dbReference>
<feature type="domain" description="Reverse transcriptase" evidence="6">
    <location>
        <begin position="272"/>
        <end position="448"/>
    </location>
</feature>
<evidence type="ECO:0000259" key="6">
    <source>
        <dbReference type="PROSITE" id="PS50878"/>
    </source>
</evidence>
<accession>A0A821WEJ2</accession>
<dbReference type="InterPro" id="IPR043502">
    <property type="entry name" value="DNA/RNA_pol_sf"/>
</dbReference>
<dbReference type="InterPro" id="IPR050951">
    <property type="entry name" value="Retrovirus_Pol_polyprotein"/>
</dbReference>
<evidence type="ECO:0000256" key="3">
    <source>
        <dbReference type="ARBA" id="ARBA00023268"/>
    </source>
</evidence>
<dbReference type="Pfam" id="PF00078">
    <property type="entry name" value="RVT_1"/>
    <property type="match status" value="1"/>
</dbReference>
<dbReference type="Pfam" id="PF17919">
    <property type="entry name" value="RT_RNaseH_2"/>
    <property type="match status" value="1"/>
</dbReference>
<evidence type="ECO:0000256" key="2">
    <source>
        <dbReference type="ARBA" id="ARBA00022908"/>
    </source>
</evidence>
<keyword evidence="2" id="KW-0229">DNA integration</keyword>
<dbReference type="GO" id="GO:0004190">
    <property type="term" value="F:aspartic-type endopeptidase activity"/>
    <property type="evidence" value="ECO:0007669"/>
    <property type="project" value="InterPro"/>
</dbReference>
<keyword evidence="4" id="KW-0862">Zinc</keyword>
<evidence type="ECO:0000256" key="4">
    <source>
        <dbReference type="PROSITE-ProRule" id="PRU00047"/>
    </source>
</evidence>
<feature type="domain" description="CCHC-type" evidence="5">
    <location>
        <begin position="6"/>
        <end position="22"/>
    </location>
</feature>
<dbReference type="GO" id="GO:0015074">
    <property type="term" value="P:DNA integration"/>
    <property type="evidence" value="ECO:0007669"/>
    <property type="project" value="UniProtKB-KW"/>
</dbReference>
<evidence type="ECO:0000259" key="5">
    <source>
        <dbReference type="PROSITE" id="PS50158"/>
    </source>
</evidence>
<dbReference type="Proteomes" id="UP000663838">
    <property type="component" value="Unassembled WGS sequence"/>
</dbReference>
<comment type="caution">
    <text evidence="8">The sequence shown here is derived from an EMBL/GenBank/DDBJ whole genome shotgun (WGS) entry which is preliminary data.</text>
</comment>
<keyword evidence="4" id="KW-0479">Metal-binding</keyword>
<dbReference type="PROSITE" id="PS50878">
    <property type="entry name" value="RT_POL"/>
    <property type="match status" value="1"/>
</dbReference>
<dbReference type="EMBL" id="CAJNYV010003046">
    <property type="protein sequence ID" value="CAF3529357.1"/>
    <property type="molecule type" value="Genomic_DNA"/>
</dbReference>
<dbReference type="PANTHER" id="PTHR37984">
    <property type="entry name" value="PROTEIN CBG26694"/>
    <property type="match status" value="1"/>
</dbReference>
<dbReference type="InterPro" id="IPR001878">
    <property type="entry name" value="Znf_CCHC"/>
</dbReference>
<dbReference type="CDD" id="cd01647">
    <property type="entry name" value="RT_LTR"/>
    <property type="match status" value="1"/>
</dbReference>
<dbReference type="Gene3D" id="3.10.10.10">
    <property type="entry name" value="HIV Type 1 Reverse Transcriptase, subunit A, domain 1"/>
    <property type="match status" value="1"/>
</dbReference>
<dbReference type="SUPFAM" id="SSF56672">
    <property type="entry name" value="DNA/RNA polymerases"/>
    <property type="match status" value="1"/>
</dbReference>
<dbReference type="PROSITE" id="PS50158">
    <property type="entry name" value="ZF_CCHC"/>
    <property type="match status" value="1"/>
</dbReference>
<dbReference type="Proteomes" id="UP000663865">
    <property type="component" value="Unassembled WGS sequence"/>
</dbReference>
<proteinExistence type="predicted"/>
<sequence length="565" mass="64576">MCLRERRCFQCGSNQHFQQQCPTVQLAALIQNQFYKQPSFEQQENQCDFQVQQPINPVGQSSTAKQPDNVDFQSHQQGKLFDQSSSAKKTIDLHYQVCEIGGSTDARLALVDTGATHTYVNAKKLMLKLDPALCVSSQGPTGLTISIRAVALKDLCYDCVLGVDFLRQFNAQPLWDQSVLRLTIPYKLNGGLNEESIFHVSIMDILDKSLIPYCVKDLHRFFDIKSSEGLPPEREWDCQINLKPGQMPKQIKRYPMGLSDERNLQAYVEAGLKNKIICPSNSPFSAPCFYVPKPDGGRRLVIDYMQLNQCTIRDIYPLPTINEMVEKLTDANKIDLPNAFNLIRMKPSDEWETSFATPFGSYNYRVMPFGLCNAPSTFQRFIHSVLREFINRGVVVYMDDILLYTKTEEEHKILLRKVIQCLMSQGLTARMTKCEFLKDSIKFVGHELFANGSRLSSETKETVLSWIEPKNISEMQRFIGFVNFSRRYIPFFSELTRPLTNMLRGRPKELNWTTAAHLAFQKLKQVMSTSPVLQHANQEAPFYLECDASNYAVGACLYQVRDGFK</sequence>
<dbReference type="EMBL" id="CAJOBS010007556">
    <property type="protein sequence ID" value="CAF4922862.1"/>
    <property type="molecule type" value="Genomic_DNA"/>
</dbReference>
<feature type="non-terminal residue" evidence="8">
    <location>
        <position position="1"/>
    </location>
</feature>
<dbReference type="Gene3D" id="3.30.70.270">
    <property type="match status" value="2"/>
</dbReference>
<dbReference type="AlphaFoldDB" id="A0A821WEJ2"/>
<dbReference type="FunFam" id="3.30.70.270:FF:000020">
    <property type="entry name" value="Transposon Tf2-6 polyprotein-like Protein"/>
    <property type="match status" value="1"/>
</dbReference>
<name>A0A821WEJ2_9BILA</name>
<gene>
    <name evidence="7" type="ORF">KIK155_LOCUS17369</name>
    <name evidence="8" type="ORF">TOA249_LOCUS32229</name>
</gene>
<evidence type="ECO:0000313" key="8">
    <source>
        <dbReference type="EMBL" id="CAF4922862.1"/>
    </source>
</evidence>
<keyword evidence="3" id="KW-0511">Multifunctional enzyme</keyword>
<evidence type="ECO:0000313" key="9">
    <source>
        <dbReference type="Proteomes" id="UP000663838"/>
    </source>
</evidence>
<dbReference type="GO" id="GO:0006508">
    <property type="term" value="P:proteolysis"/>
    <property type="evidence" value="ECO:0007669"/>
    <property type="project" value="InterPro"/>
</dbReference>
<keyword evidence="1" id="KW-0460">Magnesium</keyword>
<keyword evidence="4" id="KW-0863">Zinc-finger</keyword>